<feature type="signal peptide" evidence="1">
    <location>
        <begin position="1"/>
        <end position="21"/>
    </location>
</feature>
<dbReference type="Proteomes" id="UP000447545">
    <property type="component" value="Unassembled WGS sequence"/>
</dbReference>
<dbReference type="EMBL" id="WJYA01000004">
    <property type="protein sequence ID" value="MTE26224.1"/>
    <property type="molecule type" value="Genomic_DNA"/>
</dbReference>
<evidence type="ECO:0000313" key="3">
    <source>
        <dbReference type="Proteomes" id="UP000447545"/>
    </source>
</evidence>
<dbReference type="Gene3D" id="3.40.50.1820">
    <property type="entry name" value="alpha/beta hydrolase"/>
    <property type="match status" value="1"/>
</dbReference>
<accession>A0A7K1GCS5</accession>
<keyword evidence="1" id="KW-0732">Signal</keyword>
<dbReference type="InterPro" id="IPR050583">
    <property type="entry name" value="Mycobacterial_A85_antigen"/>
</dbReference>
<dbReference type="InterPro" id="IPR000801">
    <property type="entry name" value="Esterase-like"/>
</dbReference>
<protein>
    <submittedName>
        <fullName evidence="2">Esterase</fullName>
    </submittedName>
</protein>
<sequence>MKNFYRLVILFLITCNTQAQAIYETIDSYKLDDKRELKIQLPRNYDPEADRTYPLVIVLDGDYLFEPVAGNIDYQAYWEDIPDCIVVGVKQATSRTDDFFYAEETNLPINEGADFYEFMGAELIPFIEENYKASPFRVIVGHDMSANYINYYLFKDEPMFRAYISLSPDLAPQMVERLQQRLSILEQETFYYMATADADLKVLRNSIIECDAKLKSIENGKLHYKFDNFEDANHYSLVGRGIPKALNEIFALYKPINGKEYNEKVLTYEGSPYDYLMKKYEDIEYFYGFEKKLIENDIRAIAAACKKRDDLESLEKLARLVKKEFPKSMLSAYYMGMFHEKEGNLRKALLRYKAGLLLEPSQYIDKEMMLEKMYDIQDAMKD</sequence>
<dbReference type="RefSeq" id="WP_155088063.1">
    <property type="nucleotide sequence ID" value="NZ_OZ260095.1"/>
</dbReference>
<feature type="chain" id="PRO_5029472065" evidence="1">
    <location>
        <begin position="22"/>
        <end position="382"/>
    </location>
</feature>
<dbReference type="PANTHER" id="PTHR48098:SF6">
    <property type="entry name" value="FERRI-BACILLIBACTIN ESTERASE BESA"/>
    <property type="match status" value="1"/>
</dbReference>
<proteinExistence type="predicted"/>
<organism evidence="2 3">
    <name type="scientific">Winogradskyella ouciana</name>
    <dbReference type="NCBI Taxonomy" id="2608631"/>
    <lineage>
        <taxon>Bacteria</taxon>
        <taxon>Pseudomonadati</taxon>
        <taxon>Bacteroidota</taxon>
        <taxon>Flavobacteriia</taxon>
        <taxon>Flavobacteriales</taxon>
        <taxon>Flavobacteriaceae</taxon>
        <taxon>Winogradskyella</taxon>
    </lineage>
</organism>
<dbReference type="InterPro" id="IPR029058">
    <property type="entry name" value="AB_hydrolase_fold"/>
</dbReference>
<dbReference type="AlphaFoldDB" id="A0A7K1GCS5"/>
<gene>
    <name evidence="2" type="ORF">F1003_04690</name>
</gene>
<dbReference type="PANTHER" id="PTHR48098">
    <property type="entry name" value="ENTEROCHELIN ESTERASE-RELATED"/>
    <property type="match status" value="1"/>
</dbReference>
<dbReference type="Pfam" id="PF00756">
    <property type="entry name" value="Esterase"/>
    <property type="match status" value="1"/>
</dbReference>
<comment type="caution">
    <text evidence="2">The sequence shown here is derived from an EMBL/GenBank/DDBJ whole genome shotgun (WGS) entry which is preliminary data.</text>
</comment>
<keyword evidence="3" id="KW-1185">Reference proteome</keyword>
<dbReference type="InterPro" id="IPR011990">
    <property type="entry name" value="TPR-like_helical_dom_sf"/>
</dbReference>
<dbReference type="SUPFAM" id="SSF53474">
    <property type="entry name" value="alpha/beta-Hydrolases"/>
    <property type="match status" value="1"/>
</dbReference>
<evidence type="ECO:0000313" key="2">
    <source>
        <dbReference type="EMBL" id="MTE26224.1"/>
    </source>
</evidence>
<dbReference type="Gene3D" id="1.25.40.10">
    <property type="entry name" value="Tetratricopeptide repeat domain"/>
    <property type="match status" value="1"/>
</dbReference>
<name>A0A7K1GCS5_9FLAO</name>
<evidence type="ECO:0000256" key="1">
    <source>
        <dbReference type="SAM" id="SignalP"/>
    </source>
</evidence>
<reference evidence="2 3" key="1">
    <citation type="submission" date="2019-11" db="EMBL/GenBank/DDBJ databases">
        <title>Winogradskyella ouciana sp. nov., isolated from the hadal seawater of the Mariana Trench.</title>
        <authorList>
            <person name="Liu R."/>
        </authorList>
    </citation>
    <scope>NUCLEOTIDE SEQUENCE [LARGE SCALE GENOMIC DNA]</scope>
    <source>
        <strain evidence="2 3">ZXX205</strain>
    </source>
</reference>